<evidence type="ECO:0000259" key="7">
    <source>
        <dbReference type="PROSITE" id="PS50893"/>
    </source>
</evidence>
<keyword evidence="3" id="KW-0547">Nucleotide-binding</keyword>
<reference evidence="8 9" key="1">
    <citation type="submission" date="2016-10" db="EMBL/GenBank/DDBJ databases">
        <authorList>
            <person name="Varghese N."/>
            <person name="Submissions S."/>
        </authorList>
    </citation>
    <scope>NUCLEOTIDE SEQUENCE [LARGE SCALE GENOMIC DNA]</scope>
    <source>
        <strain evidence="8 9">DSM 1741</strain>
    </source>
</reference>
<evidence type="ECO:0000256" key="4">
    <source>
        <dbReference type="ARBA" id="ARBA00022840"/>
    </source>
</evidence>
<name>A0A8G2C4X6_DESNO</name>
<keyword evidence="4 8" id="KW-0067">ATP-binding</keyword>
<dbReference type="InterPro" id="IPR017871">
    <property type="entry name" value="ABC_transporter-like_CS"/>
</dbReference>
<dbReference type="InterPro" id="IPR027417">
    <property type="entry name" value="P-loop_NTPase"/>
</dbReference>
<feature type="domain" description="ABC transporter" evidence="7">
    <location>
        <begin position="2"/>
        <end position="250"/>
    </location>
</feature>
<dbReference type="GO" id="GO:0015416">
    <property type="term" value="F:ABC-type phosphonate transporter activity"/>
    <property type="evidence" value="ECO:0007669"/>
    <property type="project" value="InterPro"/>
</dbReference>
<sequence>MIQIKQLTKTFKNTKGLSDINATIESGEMVALIGSSGSGKSTLMRHISGLMCCDPNSGGQIEVLSRIMQRDGKLSKNARKVRAEVGVIFQQFNLVDRLSVMTNVLMGALGRVPTWRAVSNLFPPSERRLGMESLARVGMADKAWQRASTLSGGQQQRVAIARALTQKARVLLADEPIASLDPESSRVVMDILAQIHREDKITVIVSLHQVEYAIRYCPRTIALRHGRVVYDGPSTSLTPSFLQEIYGSQTEELFSPAVDNAMRQQPKNSLNRPAPAPAAA</sequence>
<dbReference type="InterPro" id="IPR003439">
    <property type="entry name" value="ABC_transporter-like_ATP-bd"/>
</dbReference>
<keyword evidence="1" id="KW-0813">Transport</keyword>
<dbReference type="SMART" id="SM00382">
    <property type="entry name" value="AAA"/>
    <property type="match status" value="1"/>
</dbReference>
<protein>
    <submittedName>
        <fullName evidence="8">Phosphonate transport system ATP-binding protein</fullName>
    </submittedName>
</protein>
<dbReference type="GO" id="GO:0016887">
    <property type="term" value="F:ATP hydrolysis activity"/>
    <property type="evidence" value="ECO:0007669"/>
    <property type="project" value="InterPro"/>
</dbReference>
<proteinExistence type="predicted"/>
<dbReference type="CDD" id="cd03256">
    <property type="entry name" value="ABC_PhnC_transporter"/>
    <property type="match status" value="1"/>
</dbReference>
<dbReference type="GO" id="GO:0016020">
    <property type="term" value="C:membrane"/>
    <property type="evidence" value="ECO:0007669"/>
    <property type="project" value="InterPro"/>
</dbReference>
<dbReference type="Pfam" id="PF00005">
    <property type="entry name" value="ABC_tran"/>
    <property type="match status" value="1"/>
</dbReference>
<dbReference type="NCBIfam" id="TIGR02315">
    <property type="entry name" value="ABC_phnC"/>
    <property type="match status" value="1"/>
</dbReference>
<dbReference type="RefSeq" id="WP_092193630.1">
    <property type="nucleotide sequence ID" value="NZ_FOTO01000012.1"/>
</dbReference>
<keyword evidence="5" id="KW-1278">Translocase</keyword>
<keyword evidence="9" id="KW-1185">Reference proteome</keyword>
<evidence type="ECO:0000313" key="8">
    <source>
        <dbReference type="EMBL" id="SFM03728.1"/>
    </source>
</evidence>
<dbReference type="OrthoDB" id="9809450at2"/>
<evidence type="ECO:0000256" key="3">
    <source>
        <dbReference type="ARBA" id="ARBA00022741"/>
    </source>
</evidence>
<keyword evidence="2" id="KW-1003">Cell membrane</keyword>
<keyword evidence="6" id="KW-0472">Membrane</keyword>
<dbReference type="PANTHER" id="PTHR43166">
    <property type="entry name" value="AMINO ACID IMPORT ATP-BINDING PROTEIN"/>
    <property type="match status" value="1"/>
</dbReference>
<dbReference type="PROSITE" id="PS50893">
    <property type="entry name" value="ABC_TRANSPORTER_2"/>
    <property type="match status" value="1"/>
</dbReference>
<dbReference type="GO" id="GO:0005524">
    <property type="term" value="F:ATP binding"/>
    <property type="evidence" value="ECO:0007669"/>
    <property type="project" value="UniProtKB-KW"/>
</dbReference>
<dbReference type="PANTHER" id="PTHR43166:SF6">
    <property type="entry name" value="PHOSPHONATES IMPORT ATP-BINDING PROTEIN PHNC"/>
    <property type="match status" value="1"/>
</dbReference>
<dbReference type="Gene3D" id="3.40.50.300">
    <property type="entry name" value="P-loop containing nucleotide triphosphate hydrolases"/>
    <property type="match status" value="1"/>
</dbReference>
<dbReference type="InterPro" id="IPR050086">
    <property type="entry name" value="MetN_ABC_transporter-like"/>
</dbReference>
<dbReference type="PROSITE" id="PS00211">
    <property type="entry name" value="ABC_TRANSPORTER_1"/>
    <property type="match status" value="1"/>
</dbReference>
<dbReference type="InterPro" id="IPR003593">
    <property type="entry name" value="AAA+_ATPase"/>
</dbReference>
<accession>A0A8G2C4X6</accession>
<dbReference type="EMBL" id="FOTO01000012">
    <property type="protein sequence ID" value="SFM03728.1"/>
    <property type="molecule type" value="Genomic_DNA"/>
</dbReference>
<evidence type="ECO:0000256" key="1">
    <source>
        <dbReference type="ARBA" id="ARBA00022448"/>
    </source>
</evidence>
<evidence type="ECO:0000256" key="6">
    <source>
        <dbReference type="ARBA" id="ARBA00023136"/>
    </source>
</evidence>
<comment type="caution">
    <text evidence="8">The sequence shown here is derived from an EMBL/GenBank/DDBJ whole genome shotgun (WGS) entry which is preliminary data.</text>
</comment>
<gene>
    <name evidence="8" type="ORF">SAMN05421830_11240</name>
</gene>
<dbReference type="SUPFAM" id="SSF52540">
    <property type="entry name" value="P-loop containing nucleoside triphosphate hydrolases"/>
    <property type="match status" value="1"/>
</dbReference>
<evidence type="ECO:0000256" key="2">
    <source>
        <dbReference type="ARBA" id="ARBA00022475"/>
    </source>
</evidence>
<dbReference type="Proteomes" id="UP000199581">
    <property type="component" value="Unassembled WGS sequence"/>
</dbReference>
<evidence type="ECO:0000313" key="9">
    <source>
        <dbReference type="Proteomes" id="UP000199581"/>
    </source>
</evidence>
<dbReference type="InterPro" id="IPR012693">
    <property type="entry name" value="ABC_transpr_PhnC"/>
</dbReference>
<organism evidence="8 9">
    <name type="scientific">Desulfomicrobium norvegicum (strain DSM 1741 / NCIMB 8310)</name>
    <name type="common">Desulfovibrio baculatus (strain Norway 4)</name>
    <name type="synonym">Desulfovibrio desulfuricans (strain Norway 4)</name>
    <dbReference type="NCBI Taxonomy" id="52561"/>
    <lineage>
        <taxon>Bacteria</taxon>
        <taxon>Pseudomonadati</taxon>
        <taxon>Thermodesulfobacteriota</taxon>
        <taxon>Desulfovibrionia</taxon>
        <taxon>Desulfovibrionales</taxon>
        <taxon>Desulfomicrobiaceae</taxon>
        <taxon>Desulfomicrobium</taxon>
    </lineage>
</organism>
<evidence type="ECO:0000256" key="5">
    <source>
        <dbReference type="ARBA" id="ARBA00022967"/>
    </source>
</evidence>
<dbReference type="AlphaFoldDB" id="A0A8G2C4X6"/>